<feature type="signal peptide" evidence="2">
    <location>
        <begin position="1"/>
        <end position="19"/>
    </location>
</feature>
<dbReference type="Gene3D" id="6.10.250.3150">
    <property type="match status" value="1"/>
</dbReference>
<dbReference type="OrthoDB" id="9784703at2"/>
<feature type="domain" description="M23ase beta-sheet core" evidence="3">
    <location>
        <begin position="279"/>
        <end position="372"/>
    </location>
</feature>
<protein>
    <submittedName>
        <fullName evidence="4">Peptidase M23</fullName>
    </submittedName>
</protein>
<dbReference type="GO" id="GO:0004222">
    <property type="term" value="F:metalloendopeptidase activity"/>
    <property type="evidence" value="ECO:0007669"/>
    <property type="project" value="TreeGrafter"/>
</dbReference>
<feature type="chain" id="PRO_5019484385" evidence="2">
    <location>
        <begin position="20"/>
        <end position="377"/>
    </location>
</feature>
<keyword evidence="1" id="KW-0175">Coiled coil</keyword>
<reference evidence="4 5" key="1">
    <citation type="submission" date="2018-12" db="EMBL/GenBank/DDBJ databases">
        <authorList>
            <person name="Li A."/>
            <person name="Zhang M."/>
            <person name="Zhu H."/>
        </authorList>
    </citation>
    <scope>NUCLEOTIDE SEQUENCE [LARGE SCALE GENOMIC DNA]</scope>
    <source>
        <strain evidence="4 5">R04H25</strain>
    </source>
</reference>
<dbReference type="RefSeq" id="WP_128352301.1">
    <property type="nucleotide sequence ID" value="NZ_CAXBCQ010000006.1"/>
</dbReference>
<dbReference type="InterPro" id="IPR016047">
    <property type="entry name" value="M23ase_b-sheet_dom"/>
</dbReference>
<evidence type="ECO:0000256" key="1">
    <source>
        <dbReference type="SAM" id="Coils"/>
    </source>
</evidence>
<dbReference type="AlphaFoldDB" id="A0A443Z411"/>
<feature type="coiled-coil region" evidence="1">
    <location>
        <begin position="24"/>
        <end position="114"/>
    </location>
</feature>
<dbReference type="Pfam" id="PF01551">
    <property type="entry name" value="Peptidase_M23"/>
    <property type="match status" value="1"/>
</dbReference>
<dbReference type="EMBL" id="RSFE01000004">
    <property type="protein sequence ID" value="RWU11295.1"/>
    <property type="molecule type" value="Genomic_DNA"/>
</dbReference>
<accession>A0A443Z411</accession>
<gene>
    <name evidence="4" type="ORF">EGC76_07080</name>
</gene>
<dbReference type="PANTHER" id="PTHR21666">
    <property type="entry name" value="PEPTIDASE-RELATED"/>
    <property type="match status" value="1"/>
</dbReference>
<evidence type="ECO:0000313" key="5">
    <source>
        <dbReference type="Proteomes" id="UP000288789"/>
    </source>
</evidence>
<dbReference type="SUPFAM" id="SSF51261">
    <property type="entry name" value="Duplicated hybrid motif"/>
    <property type="match status" value="1"/>
</dbReference>
<organism evidence="4 5">
    <name type="scientific">Pseudidiomarina gelatinasegens</name>
    <dbReference type="NCBI Taxonomy" id="2487740"/>
    <lineage>
        <taxon>Bacteria</taxon>
        <taxon>Pseudomonadati</taxon>
        <taxon>Pseudomonadota</taxon>
        <taxon>Gammaproteobacteria</taxon>
        <taxon>Alteromonadales</taxon>
        <taxon>Idiomarinaceae</taxon>
        <taxon>Pseudidiomarina</taxon>
    </lineage>
</organism>
<evidence type="ECO:0000256" key="2">
    <source>
        <dbReference type="SAM" id="SignalP"/>
    </source>
</evidence>
<keyword evidence="5" id="KW-1185">Reference proteome</keyword>
<dbReference type="FunFam" id="2.70.70.10:FF:000003">
    <property type="entry name" value="Murein hydrolase activator EnvC"/>
    <property type="match status" value="1"/>
</dbReference>
<keyword evidence="2" id="KW-0732">Signal</keyword>
<sequence length="377" mass="42791">MKHWLLVLICLMLAPVAWGQQPSADEQAATEAQLEQIAAELKRREAAIGQRAEQLSLTERELKQLEQQMASVASELNTTTNQLADIRARITDLQRQEQQLESDLQQQLHLLEQQLDMAYRMGKHDYLKLILKQQDPAKFERLLGYYGYFNRARISELATIRATQQQLEQVRADVLDQQQQLEQRLQQQRQQQGVLKAQQTEQQQLVKRLRREQSADQQRISELKRDQESLEQVLAAIQAAMRDEPRLEGLAALKGKMNWPAAGRVQRVFGQQRSGGVIWKGVVIKAESGEPVKAIADGRVLFANWLRGYGLIIVLDHGDGYMSLYGHNQTVLPAVGDTVRANETIALVGQSGGREDPAVYFEVRVKGDAVNPVNWCR</sequence>
<dbReference type="PANTHER" id="PTHR21666:SF270">
    <property type="entry name" value="MUREIN HYDROLASE ACTIVATOR ENVC"/>
    <property type="match status" value="1"/>
</dbReference>
<dbReference type="CDD" id="cd12797">
    <property type="entry name" value="M23_peptidase"/>
    <property type="match status" value="1"/>
</dbReference>
<dbReference type="InterPro" id="IPR050570">
    <property type="entry name" value="Cell_wall_metabolism_enzyme"/>
</dbReference>
<evidence type="ECO:0000259" key="3">
    <source>
        <dbReference type="Pfam" id="PF01551"/>
    </source>
</evidence>
<dbReference type="InterPro" id="IPR011055">
    <property type="entry name" value="Dup_hybrid_motif"/>
</dbReference>
<dbReference type="Proteomes" id="UP000288789">
    <property type="component" value="Unassembled WGS sequence"/>
</dbReference>
<dbReference type="Gene3D" id="2.70.70.10">
    <property type="entry name" value="Glucose Permease (Domain IIA)"/>
    <property type="match status" value="1"/>
</dbReference>
<proteinExistence type="predicted"/>
<feature type="coiled-coil region" evidence="1">
    <location>
        <begin position="160"/>
        <end position="240"/>
    </location>
</feature>
<comment type="caution">
    <text evidence="4">The sequence shown here is derived from an EMBL/GenBank/DDBJ whole genome shotgun (WGS) entry which is preliminary data.</text>
</comment>
<evidence type="ECO:0000313" key="4">
    <source>
        <dbReference type="EMBL" id="RWU11295.1"/>
    </source>
</evidence>
<name>A0A443Z411_9GAMM</name>